<dbReference type="EMBL" id="AP008957">
    <property type="protein sequence ID" value="BAH34750.1"/>
    <property type="molecule type" value="Genomic_DNA"/>
</dbReference>
<dbReference type="AlphaFoldDB" id="C1A2B5"/>
<sequence>MALLFSGRISAFVADTDRIPNAVVHRFDVRRLPVGAAPCCTKPQSSEVMAESSQSVEQKSGRGSLFLAGLAGARKDVLQLLPAAVTKQAAMGAVLLTTAGFAAVSAAYALNITRVIPSPWLCAPVGLLWGLAILNLDRMLVIGLAQEKGIGRNIALALPRVILAFIIGVVISTPLMLKIFESEIDAQLNRSIIEAQGDLQSQIDGSPIALQLGAAQERLSEIDRLVNAGDPASSPSVGAVQTEIVALQTKADQEKATYERLLAEALAEEDGTGGTGVAGCADSCQSKKAASAEAQALWQSTRDQIAEKQSEKAGVVAAESEEAIAERPAVVANIEKLKGQLGETQNAGYALEDANTGIIARLKALKAISGNDSTASNAHLAVTLLFMSMEVLPVVFKVISNLGRRSQYDEVVEDREAFEVEAATADLKLRRDRDEIRRTAERDAEKDRAEKQHEVVKKINAAVVEHQAAVIDEALALWTVHAKDVAALRLNDWSASLAANGSTAPIVAGTNGGFSSGPGAPASAGVGNVGASSGPANAASGPQITQTIVTGSMPAPPPISAN</sequence>
<evidence type="ECO:0000256" key="2">
    <source>
        <dbReference type="SAM" id="Phobius"/>
    </source>
</evidence>
<keyword evidence="2" id="KW-0812">Transmembrane</keyword>
<organism evidence="3 4">
    <name type="scientific">Rhodococcus erythropolis (strain PR4 / NBRC 100887)</name>
    <dbReference type="NCBI Taxonomy" id="234621"/>
    <lineage>
        <taxon>Bacteria</taxon>
        <taxon>Bacillati</taxon>
        <taxon>Actinomycetota</taxon>
        <taxon>Actinomycetes</taxon>
        <taxon>Mycobacteriales</taxon>
        <taxon>Nocardiaceae</taxon>
        <taxon>Rhodococcus</taxon>
        <taxon>Rhodococcus erythropolis group</taxon>
    </lineage>
</organism>
<keyword evidence="2" id="KW-0472">Membrane</keyword>
<feature type="transmembrane region" description="Helical" evidence="2">
    <location>
        <begin position="116"/>
        <end position="136"/>
    </location>
</feature>
<feature type="transmembrane region" description="Helical" evidence="2">
    <location>
        <begin position="89"/>
        <end position="110"/>
    </location>
</feature>
<keyword evidence="2" id="KW-1133">Transmembrane helix</keyword>
<protein>
    <submittedName>
        <fullName evidence="3">Hypothetical membrane protein</fullName>
    </submittedName>
</protein>
<dbReference type="eggNOG" id="COG3206">
    <property type="taxonomic scope" value="Bacteria"/>
</dbReference>
<evidence type="ECO:0000313" key="4">
    <source>
        <dbReference type="Proteomes" id="UP000002204"/>
    </source>
</evidence>
<dbReference type="KEGG" id="rer:RER_40420"/>
<feature type="compositionally biased region" description="Low complexity" evidence="1">
    <location>
        <begin position="521"/>
        <end position="542"/>
    </location>
</feature>
<dbReference type="InterPro" id="IPR025519">
    <property type="entry name" value="DUF4407"/>
</dbReference>
<reference evidence="4" key="1">
    <citation type="submission" date="2005-03" db="EMBL/GenBank/DDBJ databases">
        <title>Comparison of the complete genome sequences of Rhodococcus erythropolis PR4 and Rhodococcus opacus B4.</title>
        <authorList>
            <person name="Takarada H."/>
            <person name="Sekine M."/>
            <person name="Hosoyama A."/>
            <person name="Yamada R."/>
            <person name="Fujisawa T."/>
            <person name="Omata S."/>
            <person name="Shimizu A."/>
            <person name="Tsukatani N."/>
            <person name="Tanikawa S."/>
            <person name="Fujita N."/>
            <person name="Harayama S."/>
        </authorList>
    </citation>
    <scope>NUCLEOTIDE SEQUENCE [LARGE SCALE GENOMIC DNA]</scope>
    <source>
        <strain evidence="4">PR4 / NBRC 100887</strain>
    </source>
</reference>
<feature type="transmembrane region" description="Helical" evidence="2">
    <location>
        <begin position="157"/>
        <end position="177"/>
    </location>
</feature>
<evidence type="ECO:0000256" key="1">
    <source>
        <dbReference type="SAM" id="MobiDB-lite"/>
    </source>
</evidence>
<dbReference type="Proteomes" id="UP000002204">
    <property type="component" value="Chromosome"/>
</dbReference>
<dbReference type="Pfam" id="PF14362">
    <property type="entry name" value="DUF4407"/>
    <property type="match status" value="1"/>
</dbReference>
<accession>C1A2B5</accession>
<reference evidence="3 4" key="2">
    <citation type="journal article" date="2006" name="Environ. Microbiol.">
        <title>Sequence analysis of three plasmids harboured in Rhodococcus erythropolis strain PR4.</title>
        <authorList>
            <person name="Sekine M."/>
            <person name="Tanikawa S."/>
            <person name="Omata S."/>
            <person name="Saito M."/>
            <person name="Fujisawa T."/>
            <person name="Tsukatani N."/>
            <person name="Tajima T."/>
            <person name="Sekigawa T."/>
            <person name="Kosugi H."/>
            <person name="Matsuo Y."/>
            <person name="Nishiko R."/>
            <person name="Imamura K."/>
            <person name="Ito M."/>
            <person name="Narita H."/>
            <person name="Tago S."/>
            <person name="Fujita N."/>
            <person name="Harayama S."/>
        </authorList>
    </citation>
    <scope>NUCLEOTIDE SEQUENCE [LARGE SCALE GENOMIC DNA]</scope>
    <source>
        <strain evidence="4">PR4 / NBRC 100887</strain>
    </source>
</reference>
<feature type="region of interest" description="Disordered" evidence="1">
    <location>
        <begin position="521"/>
        <end position="543"/>
    </location>
</feature>
<name>C1A2B5_RHOE4</name>
<dbReference type="HOGENOM" id="CLU_484736_0_0_11"/>
<gene>
    <name evidence="3" type="ordered locus">RER_40420</name>
</gene>
<evidence type="ECO:0000313" key="3">
    <source>
        <dbReference type="EMBL" id="BAH34750.1"/>
    </source>
</evidence>
<proteinExistence type="predicted"/>